<evidence type="ECO:0000313" key="1">
    <source>
        <dbReference type="EMBL" id="GFS27811.1"/>
    </source>
</evidence>
<keyword evidence="2" id="KW-1185">Reference proteome</keyword>
<sequence length="77" mass="8907">MDELVPPKMMKDLYNKSRSNLKRLEQFTNGTHNDTWMCPGYYEALMRFVPEALRSHHTSKNLASTLDSDTLESITSI</sequence>
<evidence type="ECO:0000313" key="2">
    <source>
        <dbReference type="Proteomes" id="UP000762676"/>
    </source>
</evidence>
<dbReference type="AlphaFoldDB" id="A0AAV4JZQ1"/>
<comment type="caution">
    <text evidence="1">The sequence shown here is derived from an EMBL/GenBank/DDBJ whole genome shotgun (WGS) entry which is preliminary data.</text>
</comment>
<accession>A0AAV4JZQ1</accession>
<name>A0AAV4JZQ1_9GAST</name>
<dbReference type="Proteomes" id="UP000762676">
    <property type="component" value="Unassembled WGS sequence"/>
</dbReference>
<gene>
    <name evidence="1" type="ORF">ElyMa_005306600</name>
</gene>
<organism evidence="1 2">
    <name type="scientific">Elysia marginata</name>
    <dbReference type="NCBI Taxonomy" id="1093978"/>
    <lineage>
        <taxon>Eukaryota</taxon>
        <taxon>Metazoa</taxon>
        <taxon>Spiralia</taxon>
        <taxon>Lophotrochozoa</taxon>
        <taxon>Mollusca</taxon>
        <taxon>Gastropoda</taxon>
        <taxon>Heterobranchia</taxon>
        <taxon>Euthyneura</taxon>
        <taxon>Panpulmonata</taxon>
        <taxon>Sacoglossa</taxon>
        <taxon>Placobranchoidea</taxon>
        <taxon>Plakobranchidae</taxon>
        <taxon>Elysia</taxon>
    </lineage>
</organism>
<proteinExistence type="predicted"/>
<protein>
    <submittedName>
        <fullName evidence="1">Abhydrolase domain-containing protein 13</fullName>
    </submittedName>
</protein>
<dbReference type="EMBL" id="BMAT01010564">
    <property type="protein sequence ID" value="GFS27811.1"/>
    <property type="molecule type" value="Genomic_DNA"/>
</dbReference>
<reference evidence="1 2" key="1">
    <citation type="journal article" date="2021" name="Elife">
        <title>Chloroplast acquisition without the gene transfer in kleptoplastic sea slugs, Plakobranchus ocellatus.</title>
        <authorList>
            <person name="Maeda T."/>
            <person name="Takahashi S."/>
            <person name="Yoshida T."/>
            <person name="Shimamura S."/>
            <person name="Takaki Y."/>
            <person name="Nagai Y."/>
            <person name="Toyoda A."/>
            <person name="Suzuki Y."/>
            <person name="Arimoto A."/>
            <person name="Ishii H."/>
            <person name="Satoh N."/>
            <person name="Nishiyama T."/>
            <person name="Hasebe M."/>
            <person name="Maruyama T."/>
            <person name="Minagawa J."/>
            <person name="Obokata J."/>
            <person name="Shigenobu S."/>
        </authorList>
    </citation>
    <scope>NUCLEOTIDE SEQUENCE [LARGE SCALE GENOMIC DNA]</scope>
</reference>